<name>S9QV27_9RHOB</name>
<reference evidence="3" key="1">
    <citation type="journal article" date="2014" name="Stand. Genomic Sci.">
        <title>Genome sequence of the exopolysaccharide-producing Salipiger mucosus type strain (DSM 16094(T)), a moderately halophilic member of the Roseobacter clade.</title>
        <authorList>
            <person name="Riedel T."/>
            <person name="Spring S."/>
            <person name="Fiebig A."/>
            <person name="Petersen J."/>
            <person name="Kyrpides N.C."/>
            <person name="Goker M."/>
            <person name="Klenk H.P."/>
        </authorList>
    </citation>
    <scope>NUCLEOTIDE SEQUENCE [LARGE SCALE GENOMIC DNA]</scope>
    <source>
        <strain evidence="3">DSM 16094</strain>
    </source>
</reference>
<feature type="domain" description="ABM" evidence="1">
    <location>
        <begin position="1"/>
        <end position="55"/>
    </location>
</feature>
<dbReference type="InterPro" id="IPR007138">
    <property type="entry name" value="ABM_dom"/>
</dbReference>
<dbReference type="SUPFAM" id="SSF54909">
    <property type="entry name" value="Dimeric alpha+beta barrel"/>
    <property type="match status" value="1"/>
</dbReference>
<dbReference type="STRING" id="1123237.Salmuc_02040"/>
<evidence type="ECO:0000259" key="1">
    <source>
        <dbReference type="PROSITE" id="PS51725"/>
    </source>
</evidence>
<organism evidence="2 3">
    <name type="scientific">Salipiger mucosus DSM 16094</name>
    <dbReference type="NCBI Taxonomy" id="1123237"/>
    <lineage>
        <taxon>Bacteria</taxon>
        <taxon>Pseudomonadati</taxon>
        <taxon>Pseudomonadota</taxon>
        <taxon>Alphaproteobacteria</taxon>
        <taxon>Rhodobacterales</taxon>
        <taxon>Roseobacteraceae</taxon>
        <taxon>Salipiger</taxon>
    </lineage>
</organism>
<accession>S9QV27</accession>
<protein>
    <recommendedName>
        <fullName evidence="1">ABM domain-containing protein</fullName>
    </recommendedName>
</protein>
<dbReference type="Proteomes" id="UP000015347">
    <property type="component" value="Unassembled WGS sequence"/>
</dbReference>
<evidence type="ECO:0000313" key="2">
    <source>
        <dbReference type="EMBL" id="EPX83432.1"/>
    </source>
</evidence>
<dbReference type="HOGENOM" id="CLU_2958073_0_0_5"/>
<evidence type="ECO:0000313" key="3">
    <source>
        <dbReference type="Proteomes" id="UP000015347"/>
    </source>
</evidence>
<dbReference type="Gene3D" id="3.30.70.100">
    <property type="match status" value="1"/>
</dbReference>
<dbReference type="AlphaFoldDB" id="S9QV27"/>
<dbReference type="PROSITE" id="PS51725">
    <property type="entry name" value="ABM"/>
    <property type="match status" value="1"/>
</dbReference>
<dbReference type="Pfam" id="PF03992">
    <property type="entry name" value="ABM"/>
    <property type="match status" value="1"/>
</dbReference>
<dbReference type="InterPro" id="IPR011008">
    <property type="entry name" value="Dimeric_a/b-barrel"/>
</dbReference>
<proteinExistence type="predicted"/>
<keyword evidence="3" id="KW-1185">Reference proteome</keyword>
<sequence>MQYDLHESSVEPGSFLFYEIWETQTHLDAHAASDHLTSHVEESRDWVAQTKLLPLDLIG</sequence>
<gene>
    <name evidence="2" type="ORF">Salmuc_02040</name>
</gene>
<dbReference type="EMBL" id="APVH01000015">
    <property type="protein sequence ID" value="EPX83432.1"/>
    <property type="molecule type" value="Genomic_DNA"/>
</dbReference>
<comment type="caution">
    <text evidence="2">The sequence shown here is derived from an EMBL/GenBank/DDBJ whole genome shotgun (WGS) entry which is preliminary data.</text>
</comment>